<keyword evidence="7" id="KW-0269">Exonuclease</keyword>
<feature type="domain" description="Helicase C-terminal" evidence="14">
    <location>
        <begin position="482"/>
        <end position="655"/>
    </location>
</feature>
<dbReference type="EMBL" id="OU015568">
    <property type="protein sequence ID" value="CAG5085928.1"/>
    <property type="molecule type" value="Genomic_DNA"/>
</dbReference>
<dbReference type="CDD" id="cd12873">
    <property type="entry name" value="SPRY_DDX1"/>
    <property type="match status" value="1"/>
</dbReference>
<dbReference type="InterPro" id="IPR001870">
    <property type="entry name" value="B30.2/SPRY"/>
</dbReference>
<comment type="function">
    <text evidence="11">RNA helicase.</text>
</comment>
<keyword evidence="9 11" id="KW-0694">RNA-binding</keyword>
<evidence type="ECO:0000259" key="12">
    <source>
        <dbReference type="PROSITE" id="PS50188"/>
    </source>
</evidence>
<dbReference type="InterPro" id="IPR011545">
    <property type="entry name" value="DEAD/DEAH_box_helicase_dom"/>
</dbReference>
<dbReference type="InterPro" id="IPR027417">
    <property type="entry name" value="P-loop_NTPase"/>
</dbReference>
<feature type="domain" description="DEAD-box RNA helicase Q" evidence="15">
    <location>
        <begin position="3"/>
        <end position="31"/>
    </location>
</feature>
<dbReference type="SUPFAM" id="SSF49899">
    <property type="entry name" value="Concanavalin A-like lectins/glucanases"/>
    <property type="match status" value="1"/>
</dbReference>
<dbReference type="Proteomes" id="UP001158576">
    <property type="component" value="Chromosome PAR"/>
</dbReference>
<comment type="similarity">
    <text evidence="2">Belongs to the DEAD box helicase family. DDX1 subfamily.</text>
</comment>
<keyword evidence="6 11" id="KW-0347">Helicase</keyword>
<comment type="catalytic activity">
    <reaction evidence="11">
        <text>ATP + H2O = ADP + phosphate + H(+)</text>
        <dbReference type="Rhea" id="RHEA:13065"/>
        <dbReference type="ChEBI" id="CHEBI:15377"/>
        <dbReference type="ChEBI" id="CHEBI:15378"/>
        <dbReference type="ChEBI" id="CHEBI:30616"/>
        <dbReference type="ChEBI" id="CHEBI:43474"/>
        <dbReference type="ChEBI" id="CHEBI:456216"/>
        <dbReference type="EC" id="3.6.4.13"/>
    </reaction>
</comment>
<dbReference type="SUPFAM" id="SSF52540">
    <property type="entry name" value="P-loop containing nucleoside triphosphate hydrolases"/>
    <property type="match status" value="2"/>
</dbReference>
<dbReference type="SMART" id="SM00449">
    <property type="entry name" value="SPRY"/>
    <property type="match status" value="1"/>
</dbReference>
<evidence type="ECO:0000256" key="3">
    <source>
        <dbReference type="ARBA" id="ARBA00022722"/>
    </source>
</evidence>
<dbReference type="PROSITE" id="PS51192">
    <property type="entry name" value="HELICASE_ATP_BIND_1"/>
    <property type="match status" value="1"/>
</dbReference>
<keyword evidence="4 11" id="KW-0547">Nucleotide-binding</keyword>
<reference evidence="16 17" key="1">
    <citation type="submission" date="2021-04" db="EMBL/GenBank/DDBJ databases">
        <authorList>
            <person name="Bliznina A."/>
        </authorList>
    </citation>
    <scope>NUCLEOTIDE SEQUENCE [LARGE SCALE GENOMIC DNA]</scope>
</reference>
<dbReference type="Gene3D" id="2.60.120.920">
    <property type="match status" value="1"/>
</dbReference>
<proteinExistence type="inferred from homology"/>
<keyword evidence="8 11" id="KW-0067">ATP-binding</keyword>
<protein>
    <recommendedName>
        <fullName evidence="11">ATP-dependent RNA helicase</fullName>
        <ecNumber evidence="11">3.6.4.13</ecNumber>
    </recommendedName>
</protein>
<name>A0ABN7S0K2_OIKDI</name>
<gene>
    <name evidence="16" type="ORF">OKIOD_LOCUS2609</name>
</gene>
<dbReference type="InterPro" id="IPR001650">
    <property type="entry name" value="Helicase_C-like"/>
</dbReference>
<evidence type="ECO:0000256" key="6">
    <source>
        <dbReference type="ARBA" id="ARBA00022806"/>
    </source>
</evidence>
<dbReference type="SMART" id="SM00487">
    <property type="entry name" value="DEXDc"/>
    <property type="match status" value="1"/>
</dbReference>
<evidence type="ECO:0000256" key="2">
    <source>
        <dbReference type="ARBA" id="ARBA00008765"/>
    </source>
</evidence>
<evidence type="ECO:0000256" key="10">
    <source>
        <dbReference type="PROSITE-ProRule" id="PRU00552"/>
    </source>
</evidence>
<evidence type="ECO:0000256" key="5">
    <source>
        <dbReference type="ARBA" id="ARBA00022801"/>
    </source>
</evidence>
<evidence type="ECO:0000259" key="15">
    <source>
        <dbReference type="PROSITE" id="PS51195"/>
    </source>
</evidence>
<dbReference type="Gene3D" id="3.40.50.300">
    <property type="entry name" value="P-loop containing nucleotide triphosphate hydrolases"/>
    <property type="match status" value="3"/>
</dbReference>
<evidence type="ECO:0000256" key="4">
    <source>
        <dbReference type="ARBA" id="ARBA00022741"/>
    </source>
</evidence>
<accession>A0ABN7S0K2</accession>
<dbReference type="InterPro" id="IPR013320">
    <property type="entry name" value="ConA-like_dom_sf"/>
</dbReference>
<dbReference type="InterPro" id="IPR003877">
    <property type="entry name" value="SPRY_dom"/>
</dbReference>
<organism evidence="16 17">
    <name type="scientific">Oikopleura dioica</name>
    <name type="common">Tunicate</name>
    <dbReference type="NCBI Taxonomy" id="34765"/>
    <lineage>
        <taxon>Eukaryota</taxon>
        <taxon>Metazoa</taxon>
        <taxon>Chordata</taxon>
        <taxon>Tunicata</taxon>
        <taxon>Appendicularia</taxon>
        <taxon>Copelata</taxon>
        <taxon>Oikopleuridae</taxon>
        <taxon>Oikopleura</taxon>
    </lineage>
</organism>
<evidence type="ECO:0000256" key="8">
    <source>
        <dbReference type="ARBA" id="ARBA00022840"/>
    </source>
</evidence>
<dbReference type="Pfam" id="PF00622">
    <property type="entry name" value="SPRY"/>
    <property type="match status" value="1"/>
</dbReference>
<evidence type="ECO:0000259" key="14">
    <source>
        <dbReference type="PROSITE" id="PS51194"/>
    </source>
</evidence>
<evidence type="ECO:0000256" key="1">
    <source>
        <dbReference type="ARBA" id="ARBA00004463"/>
    </source>
</evidence>
<dbReference type="PROSITE" id="PS51195">
    <property type="entry name" value="Q_MOTIF"/>
    <property type="match status" value="1"/>
</dbReference>
<evidence type="ECO:0000256" key="11">
    <source>
        <dbReference type="RuleBase" id="RU365068"/>
    </source>
</evidence>
<comment type="domain">
    <text evidence="11">The helicase domain is involved in the stimulation of RELA transcriptional activity.</text>
</comment>
<dbReference type="Pfam" id="PF00270">
    <property type="entry name" value="DEAD"/>
    <property type="match status" value="2"/>
</dbReference>
<keyword evidence="3" id="KW-0540">Nuclease</keyword>
<keyword evidence="5 11" id="KW-0378">Hydrolase</keyword>
<dbReference type="Pfam" id="PF00271">
    <property type="entry name" value="Helicase_C"/>
    <property type="match status" value="1"/>
</dbReference>
<evidence type="ECO:0000256" key="9">
    <source>
        <dbReference type="ARBA" id="ARBA00022884"/>
    </source>
</evidence>
<dbReference type="InterPro" id="IPR043136">
    <property type="entry name" value="B30.2/SPRY_sf"/>
</dbReference>
<dbReference type="EC" id="3.6.4.13" evidence="11"/>
<evidence type="ECO:0000256" key="7">
    <source>
        <dbReference type="ARBA" id="ARBA00022839"/>
    </source>
</evidence>
<feature type="domain" description="Helicase ATP-binding" evidence="13">
    <location>
        <begin position="281"/>
        <end position="422"/>
    </location>
</feature>
<dbReference type="PROSITE" id="PS50188">
    <property type="entry name" value="B302_SPRY"/>
    <property type="match status" value="1"/>
</dbReference>
<dbReference type="PROSITE" id="PS51194">
    <property type="entry name" value="HELICASE_CTER"/>
    <property type="match status" value="1"/>
</dbReference>
<dbReference type="InterPro" id="IPR014001">
    <property type="entry name" value="Helicase_ATP-bd"/>
</dbReference>
<feature type="short sequence motif" description="Q motif" evidence="10">
    <location>
        <begin position="3"/>
        <end position="31"/>
    </location>
</feature>
<feature type="domain" description="B30.2/SPRY" evidence="12">
    <location>
        <begin position="68"/>
        <end position="245"/>
    </location>
</feature>
<evidence type="ECO:0000259" key="13">
    <source>
        <dbReference type="PROSITE" id="PS51192"/>
    </source>
</evidence>
<evidence type="ECO:0000313" key="16">
    <source>
        <dbReference type="EMBL" id="CAG5085928.1"/>
    </source>
</evidence>
<dbReference type="InterPro" id="IPR014014">
    <property type="entry name" value="RNA_helicase_DEAD_Q_motif"/>
</dbReference>
<evidence type="ECO:0000313" key="17">
    <source>
        <dbReference type="Proteomes" id="UP001158576"/>
    </source>
</evidence>
<dbReference type="PANTHER" id="PTHR24031">
    <property type="entry name" value="RNA HELICASE"/>
    <property type="match status" value="1"/>
</dbReference>
<dbReference type="SMART" id="SM00490">
    <property type="entry name" value="HELICc"/>
    <property type="match status" value="1"/>
</dbReference>
<keyword evidence="17" id="KW-1185">Reference proteome</keyword>
<sequence length="714" mass="78908">MSSAFAELGVCDEIVQGLYKIGWALPTDIQAEAVPLILGGGDVLMAAETGSGKTGAFCLPVIQIVNETKQESGKPQIKRSKPAGSVSCKLSMEERSDIVAVSPDGLQMQCRDFRLWGGCRSTWATKENAVAFYEVTCTDEGLSRFGFGTITCDLNLGTCPEGFGFGGTGKKSNRRQFDSYGEPFGQGDIIGCLIDRQRNEIKYFKNGRDLGVAFQIPNSMNKEPLYAICCLKNAEVAVNYDGPFKHPPGGNFTAYGKMDASVRFAAGAGPSVKTGNTKGLPMAIILEPSRELAQQTEQCIEDFSQYLPSPSVNSVCLVGGGDSRYQKQIVEEGVDIVVGTPGRLEDFINSGVLKLDNVRFLIVDECDALLAQNQQRLIENIHRKCPHISPEGRRLQMVVCSATLHNFNVKKLAQKLMSFPTWVDLKGEDSVPDTVHHCVALVDPTEDRSWFDLYRNKKGIITDRVHQSDQVSNAGQNCSDESVSEGIKKLKGEYVVRIIKAHKMEKAIIFCRTKLDCDNLERLFINNYGGGPYSKGNSDFSCVCLHSDRKPNERKANLERFKRDEVRFLICTDVAARGIDVKGVPYVINVTMPDDKANYLHRGIGRTRGNGCFNTNDIKHGGCTIWYNEMALLGEVEDHLKDTIEHIDPKTMLVPVNEFDGKVVYGRKNIEGSNNILTGHYRELLPTLNELKRLEKSAQGSFIELCTRGTNIFA</sequence>
<dbReference type="CDD" id="cd18787">
    <property type="entry name" value="SF2_C_DEAD"/>
    <property type="match status" value="1"/>
</dbReference>
<comment type="subcellular location">
    <subcellularLocation>
        <location evidence="1">Cytoplasmic granule</location>
    </subcellularLocation>
</comment>